<proteinExistence type="predicted"/>
<sequence length="581" mass="66654">MLFAAVLPAQGAPLPVNEEGYELVRRLATRYGYQGFTTPAADLELRPNSRGDLVRLVKTWDVLYGEDMSRVDRYRVQRFYDDNNEWLSLPPLTDTDDADRAPFWIGEDFSVASEASDAYRRAKRPLLGTFYETPAFLYQHNREDFYLRVNPILDLKYGKLQDDEQDYVLNKRGVRLRAGVDDRFFLHLEILENQYGAPNFLRQFYRQNRALPGAGLIKDNFTLDFAGIRRGYDFLNGAGYLSADLSRHVGFRLGYGQHFIGSGERSLLLSDFSNNYPFLEINWRIWKFHYRNLFAQLTSGPAFDNRGQPLPTKYLAAHHLSINVGQRLSLGLFEAVVLNRNNGFELAYLNPVILYRTVEGSVGSPDNVLIGLTADYQLPFRTQLYGQFVLDEFVFSELFIEKRGWWANKWAYQIGLRHVDAFGVDQLDLVAERNLARPYVYSHKGLSSYTHLTMPLAHPLGANFRENLVGVDYRPLPRLQLNGRLYLIEQGEGDGDLVVGENLNQSSNLRSSTYGNEIGQGIQYTNTILHLRAGYELRPNLWLEAEYFSRSKDSDAPGRDLETTLLNAGVRWNVAPRREVF</sequence>
<dbReference type="AlphaFoldDB" id="A0A2G0CJY3"/>
<evidence type="ECO:0000313" key="2">
    <source>
        <dbReference type="Proteomes" id="UP000226437"/>
    </source>
</evidence>
<dbReference type="InterPro" id="IPR038636">
    <property type="entry name" value="Wzi_sf"/>
</dbReference>
<comment type="caution">
    <text evidence="1">The sequence shown here is derived from an EMBL/GenBank/DDBJ whole genome shotgun (WGS) entry which is preliminary data.</text>
</comment>
<dbReference type="EMBL" id="PDLO01000001">
    <property type="protein sequence ID" value="PHL00272.1"/>
    <property type="molecule type" value="Genomic_DNA"/>
</dbReference>
<dbReference type="Proteomes" id="UP000226437">
    <property type="component" value="Unassembled WGS sequence"/>
</dbReference>
<accession>A0A2G0CJY3</accession>
<dbReference type="Gene3D" id="2.40.160.130">
    <property type="entry name" value="Capsule assembly protein Wzi"/>
    <property type="match status" value="1"/>
</dbReference>
<evidence type="ECO:0008006" key="3">
    <source>
        <dbReference type="Google" id="ProtNLM"/>
    </source>
</evidence>
<evidence type="ECO:0000313" key="1">
    <source>
        <dbReference type="EMBL" id="PHL00272.1"/>
    </source>
</evidence>
<keyword evidence="2" id="KW-1185">Reference proteome</keyword>
<protein>
    <recommendedName>
        <fullName evidence="3">Capsule assembly Wzi family protein</fullName>
    </recommendedName>
</protein>
<name>A0A2G0CJY3_9BACT</name>
<reference evidence="1 2" key="1">
    <citation type="submission" date="2017-10" db="EMBL/GenBank/DDBJ databases">
        <title>The draft genome sequence of Lewinella marina KCTC 32374.</title>
        <authorList>
            <person name="Wang K."/>
        </authorList>
    </citation>
    <scope>NUCLEOTIDE SEQUENCE [LARGE SCALE GENOMIC DNA]</scope>
    <source>
        <strain evidence="1 2">MKG-38</strain>
    </source>
</reference>
<gene>
    <name evidence="1" type="ORF">CGL56_04335</name>
</gene>
<organism evidence="1 2">
    <name type="scientific">Neolewinella marina</name>
    <dbReference type="NCBI Taxonomy" id="438751"/>
    <lineage>
        <taxon>Bacteria</taxon>
        <taxon>Pseudomonadati</taxon>
        <taxon>Bacteroidota</taxon>
        <taxon>Saprospiria</taxon>
        <taxon>Saprospirales</taxon>
        <taxon>Lewinellaceae</taxon>
        <taxon>Neolewinella</taxon>
    </lineage>
</organism>